<sequence>MPINILITIALLLLTAFVLSRIFTLPRNIWLLFISQPLVMSASPIIVFIGGILSSKMANDPSLATLPLTLMILGVAAGSIPAAMLAKNKGRKFAVYTGLTCSLLASITAIFAAKLALFELFCFASLLIGVGGAFGQQLRFAAIESSLNSDDVPKILSILMLSGVFAAFLGPEIAVVGKDLLNSPYGYAGSFLLMVCLTLCAMLIMLAFINPTSNHDEAVGEARPLSEIAKQPIFLIAICTATIGFALMSYLMTATPISMHHMQGHSLNETKWVIQSHIAAMYLPSLFAPWLVKYLKLKGLMLIGTLIYTVVAFIALSGHEVMHYWWALILLGIGWNFLFLTGTSLLPQSYHASERHKVQATNDFVLFGFQAAASLLAGWVLFNAGWHWVVITSLPFIVVLFIVVGFYHKKSLAIQAAAKIN</sequence>
<proteinExistence type="predicted"/>
<dbReference type="InterPro" id="IPR020846">
    <property type="entry name" value="MFS_dom"/>
</dbReference>
<reference evidence="6 7" key="1">
    <citation type="submission" date="2014-08" db="EMBL/GenBank/DDBJ databases">
        <title>Genomic and Phenotypic Diversity of Colwellia psychrerythraea strains from Disparate Marine Basins.</title>
        <authorList>
            <person name="Techtmann S.M."/>
            <person name="Stelling S.C."/>
            <person name="Utturkar S.M."/>
            <person name="Alshibli N."/>
            <person name="Harris A."/>
            <person name="Brown S.D."/>
            <person name="Hazen T.C."/>
        </authorList>
    </citation>
    <scope>NUCLEOTIDE SEQUENCE [LARGE SCALE GENOMIC DNA]</scope>
    <source>
        <strain evidence="6 7">GAB14E</strain>
    </source>
</reference>
<dbReference type="RefSeq" id="WP_052093560.1">
    <property type="nucleotide sequence ID" value="NZ_JQEC01000015.1"/>
</dbReference>
<feature type="transmembrane region" description="Helical" evidence="4">
    <location>
        <begin position="155"/>
        <end position="175"/>
    </location>
</feature>
<feature type="transmembrane region" description="Helical" evidence="4">
    <location>
        <begin position="6"/>
        <end position="23"/>
    </location>
</feature>
<feature type="transmembrane region" description="Helical" evidence="4">
    <location>
        <begin position="187"/>
        <end position="209"/>
    </location>
</feature>
<keyword evidence="2 4" id="KW-1133">Transmembrane helix</keyword>
<dbReference type="PROSITE" id="PS50850">
    <property type="entry name" value="MFS"/>
    <property type="match status" value="1"/>
</dbReference>
<dbReference type="OrthoDB" id="8558006at2"/>
<feature type="transmembrane region" description="Helical" evidence="4">
    <location>
        <begin position="117"/>
        <end position="134"/>
    </location>
</feature>
<keyword evidence="3 4" id="KW-0472">Membrane</keyword>
<evidence type="ECO:0000256" key="4">
    <source>
        <dbReference type="SAM" id="Phobius"/>
    </source>
</evidence>
<evidence type="ECO:0000313" key="6">
    <source>
        <dbReference type="EMBL" id="KGJ95150.1"/>
    </source>
</evidence>
<feature type="domain" description="Major facilitator superfamily (MFS) profile" evidence="5">
    <location>
        <begin position="232"/>
        <end position="421"/>
    </location>
</feature>
<protein>
    <submittedName>
        <fullName evidence="6">Major facilitator superfamily MFS_1</fullName>
    </submittedName>
</protein>
<feature type="transmembrane region" description="Helical" evidence="4">
    <location>
        <begin position="233"/>
        <end position="252"/>
    </location>
</feature>
<evidence type="ECO:0000256" key="2">
    <source>
        <dbReference type="ARBA" id="ARBA00022989"/>
    </source>
</evidence>
<feature type="transmembrane region" description="Helical" evidence="4">
    <location>
        <begin position="324"/>
        <end position="343"/>
    </location>
</feature>
<dbReference type="PANTHER" id="PTHR23534:SF1">
    <property type="entry name" value="MAJOR FACILITATOR SUPERFAMILY PROTEIN"/>
    <property type="match status" value="1"/>
</dbReference>
<dbReference type="PATRIC" id="fig|28229.3.peg.1538"/>
<dbReference type="Gene3D" id="1.20.1250.20">
    <property type="entry name" value="MFS general substrate transporter like domains"/>
    <property type="match status" value="1"/>
</dbReference>
<organism evidence="6 7">
    <name type="scientific">Colwellia psychrerythraea</name>
    <name type="common">Vibrio psychroerythus</name>
    <dbReference type="NCBI Taxonomy" id="28229"/>
    <lineage>
        <taxon>Bacteria</taxon>
        <taxon>Pseudomonadati</taxon>
        <taxon>Pseudomonadota</taxon>
        <taxon>Gammaproteobacteria</taxon>
        <taxon>Alteromonadales</taxon>
        <taxon>Colwelliaceae</taxon>
        <taxon>Colwellia</taxon>
    </lineage>
</organism>
<feature type="transmembrane region" description="Helical" evidence="4">
    <location>
        <begin position="364"/>
        <end position="382"/>
    </location>
</feature>
<dbReference type="Pfam" id="PF07690">
    <property type="entry name" value="MFS_1"/>
    <property type="match status" value="1"/>
</dbReference>
<feature type="transmembrane region" description="Helical" evidence="4">
    <location>
        <begin position="65"/>
        <end position="86"/>
    </location>
</feature>
<evidence type="ECO:0000259" key="5">
    <source>
        <dbReference type="PROSITE" id="PS50850"/>
    </source>
</evidence>
<keyword evidence="1 4" id="KW-0812">Transmembrane</keyword>
<evidence type="ECO:0000256" key="1">
    <source>
        <dbReference type="ARBA" id="ARBA00022692"/>
    </source>
</evidence>
<gene>
    <name evidence="6" type="ORF">GAB14E_1932</name>
</gene>
<feature type="transmembrane region" description="Helical" evidence="4">
    <location>
        <begin position="30"/>
        <end position="53"/>
    </location>
</feature>
<feature type="transmembrane region" description="Helical" evidence="4">
    <location>
        <begin position="299"/>
        <end position="318"/>
    </location>
</feature>
<comment type="caution">
    <text evidence="6">The sequence shown here is derived from an EMBL/GenBank/DDBJ whole genome shotgun (WGS) entry which is preliminary data.</text>
</comment>
<feature type="transmembrane region" description="Helical" evidence="4">
    <location>
        <begin position="272"/>
        <end position="292"/>
    </location>
</feature>
<dbReference type="GO" id="GO:0022857">
    <property type="term" value="F:transmembrane transporter activity"/>
    <property type="evidence" value="ECO:0007669"/>
    <property type="project" value="InterPro"/>
</dbReference>
<dbReference type="PANTHER" id="PTHR23534">
    <property type="entry name" value="MFS PERMEASE"/>
    <property type="match status" value="1"/>
</dbReference>
<dbReference type="AlphaFoldDB" id="A0A099KY99"/>
<dbReference type="InterPro" id="IPR011701">
    <property type="entry name" value="MFS"/>
</dbReference>
<feature type="transmembrane region" description="Helical" evidence="4">
    <location>
        <begin position="388"/>
        <end position="407"/>
    </location>
</feature>
<dbReference type="Proteomes" id="UP000029868">
    <property type="component" value="Unassembled WGS sequence"/>
</dbReference>
<accession>A0A099KY99</accession>
<dbReference type="EMBL" id="JQEC01000015">
    <property type="protein sequence ID" value="KGJ95150.1"/>
    <property type="molecule type" value="Genomic_DNA"/>
</dbReference>
<evidence type="ECO:0000256" key="3">
    <source>
        <dbReference type="ARBA" id="ARBA00023136"/>
    </source>
</evidence>
<dbReference type="SUPFAM" id="SSF103473">
    <property type="entry name" value="MFS general substrate transporter"/>
    <property type="match status" value="1"/>
</dbReference>
<dbReference type="InterPro" id="IPR036259">
    <property type="entry name" value="MFS_trans_sf"/>
</dbReference>
<name>A0A099KY99_COLPS</name>
<evidence type="ECO:0000313" key="7">
    <source>
        <dbReference type="Proteomes" id="UP000029868"/>
    </source>
</evidence>
<feature type="transmembrane region" description="Helical" evidence="4">
    <location>
        <begin position="93"/>
        <end position="111"/>
    </location>
</feature>